<sequence length="879" mass="95551">MNNFKGLSSAEVAASKSAHGDNKLSSKEANSLLSIFIEAFKDQWILILLAALGLKIIFNFIGMIFPGIGEANWYEAISLIFAILLSTGFSAISQYQNEQKFNTLQEEASKTNAKVYRDGKLKEILVDDIVKGDQILLQTGDKIPVDGIILAGELKVNQAILNGESEDATKIALGDNAEPDSQDLFTELKIFRGTVVTSGEAVMEATDIGDHTVLGSINTSLQEDGKDSPSKEKLNKLAENIGVLGYSAGAAYSVINLVLGFLALNTANNLNLSSIFLLVIETILFAVTIIIMAVPEGLPMMLALVSSMNSGRLLAQNILVRHPDTIETAGYMNILFSDKTGTITEGKLSVVDFFLGNGTLYETTDESSAADFSNMSEKLLKQVIHGIGLNNDANIADGIAVGSNATDRALLDFLINRNLLDFDTNTIAEKEQFNSAKKYASVTTKSGEIYIKGAPEFILDDCHFYLDKDGNKTAFTTSDKDKFSALSLEQANRSMRLLAILKKEGSDKILIAIVCIRDNVRDSIKQTVETMNKAGVQVVMVTGDRKETAIAIAKEAGIVTSDTDLILTHDELENLSDEELKAQLPNMKVVSRALPMDKKRLIEAAQDLDMVCGMTGDGVNDSPALKAADVGFSMGDGTEVAREASDIVILNNSLTSIEKAVLYGRTMSKSVSKFIIFQLTVNVTTIAMSLLSPLFGLKEPFTIIQILWINLIMDTLAALAFGEEPTLDRYMNEKPVAKKANILTKYMKSAIGVASIFITIVCLAILKNVAGIQDFITNGTGNFEMVTTFTFTVFIYAIIFNSLNTRSTGLNVFEHISENKKFSIVMISIAIVQSLIIQFGGQVFNTVPMDIEHYIVALAIAVLIIPIDFIRKALTKNKS</sequence>
<evidence type="ECO:0000313" key="19">
    <source>
        <dbReference type="EMBL" id="KAA0119339.1"/>
    </source>
</evidence>
<dbReference type="GO" id="GO:0005886">
    <property type="term" value="C:plasma membrane"/>
    <property type="evidence" value="ECO:0007669"/>
    <property type="project" value="TreeGrafter"/>
</dbReference>
<dbReference type="InterPro" id="IPR004014">
    <property type="entry name" value="ATPase_P-typ_cation-transptr_N"/>
</dbReference>
<dbReference type="InterPro" id="IPR001757">
    <property type="entry name" value="P_typ_ATPase"/>
</dbReference>
<gene>
    <name evidence="20" type="ORF">D8881_01470</name>
    <name evidence="19" type="ORF">FKX92_02010</name>
</gene>
<feature type="transmembrane region" description="Helical" evidence="15">
    <location>
        <begin position="241"/>
        <end position="263"/>
    </location>
</feature>
<dbReference type="InterPro" id="IPR006068">
    <property type="entry name" value="ATPase_P-typ_cation-transptr_C"/>
</dbReference>
<dbReference type="Proteomes" id="UP000280549">
    <property type="component" value="Unassembled WGS sequence"/>
</dbReference>
<evidence type="ECO:0000256" key="6">
    <source>
        <dbReference type="ARBA" id="ARBA00022723"/>
    </source>
</evidence>
<dbReference type="InterPro" id="IPR036412">
    <property type="entry name" value="HAD-like_sf"/>
</dbReference>
<dbReference type="InterPro" id="IPR023214">
    <property type="entry name" value="HAD_sf"/>
</dbReference>
<keyword evidence="7" id="KW-0547">Nucleotide-binding</keyword>
<dbReference type="PRINTS" id="PR00119">
    <property type="entry name" value="CATATPASE"/>
</dbReference>
<comment type="subcellular location">
    <subcellularLocation>
        <location evidence="1">Membrane</location>
        <topology evidence="1">Multi-pass membrane protein</topology>
    </subcellularLocation>
</comment>
<dbReference type="EMBL" id="VIBR01000001">
    <property type="protein sequence ID" value="KAA0119339.1"/>
    <property type="molecule type" value="Genomic_DNA"/>
</dbReference>
<dbReference type="Gene3D" id="3.40.50.1000">
    <property type="entry name" value="HAD superfamily/HAD-like"/>
    <property type="match status" value="1"/>
</dbReference>
<evidence type="ECO:0000256" key="1">
    <source>
        <dbReference type="ARBA" id="ARBA00004141"/>
    </source>
</evidence>
<feature type="transmembrane region" description="Helical" evidence="15">
    <location>
        <begin position="786"/>
        <end position="803"/>
    </location>
</feature>
<dbReference type="InterPro" id="IPR006408">
    <property type="entry name" value="P-type_ATPase_IIB"/>
</dbReference>
<evidence type="ECO:0000256" key="3">
    <source>
        <dbReference type="ARBA" id="ARBA00022448"/>
    </source>
</evidence>
<feature type="transmembrane region" description="Helical" evidence="15">
    <location>
        <begin position="824"/>
        <end position="845"/>
    </location>
</feature>
<evidence type="ECO:0000256" key="14">
    <source>
        <dbReference type="ARBA" id="ARBA00023136"/>
    </source>
</evidence>
<evidence type="ECO:0000256" key="8">
    <source>
        <dbReference type="ARBA" id="ARBA00022837"/>
    </source>
</evidence>
<dbReference type="Pfam" id="PF00689">
    <property type="entry name" value="Cation_ATPase_C"/>
    <property type="match status" value="1"/>
</dbReference>
<dbReference type="InterPro" id="IPR044492">
    <property type="entry name" value="P_typ_ATPase_HD_dom"/>
</dbReference>
<dbReference type="SUPFAM" id="SSF81653">
    <property type="entry name" value="Calcium ATPase, transduction domain A"/>
    <property type="match status" value="1"/>
</dbReference>
<feature type="transmembrane region" description="Helical" evidence="15">
    <location>
        <begin position="701"/>
        <end position="722"/>
    </location>
</feature>
<dbReference type="GO" id="GO:0005524">
    <property type="term" value="F:ATP binding"/>
    <property type="evidence" value="ECO:0007669"/>
    <property type="project" value="UniProtKB-KW"/>
</dbReference>
<dbReference type="GO" id="GO:0016887">
    <property type="term" value="F:ATP hydrolysis activity"/>
    <property type="evidence" value="ECO:0007669"/>
    <property type="project" value="InterPro"/>
</dbReference>
<keyword evidence="8" id="KW-0106">Calcium</keyword>
<evidence type="ECO:0000256" key="12">
    <source>
        <dbReference type="ARBA" id="ARBA00022989"/>
    </source>
</evidence>
<dbReference type="InterPro" id="IPR018303">
    <property type="entry name" value="ATPase_P-typ_P_site"/>
</dbReference>
<evidence type="ECO:0000259" key="17">
    <source>
        <dbReference type="Pfam" id="PF00689"/>
    </source>
</evidence>
<dbReference type="NCBIfam" id="TIGR01517">
    <property type="entry name" value="ATPase-IIB_Ca"/>
    <property type="match status" value="1"/>
</dbReference>
<reference evidence="19 22" key="2">
    <citation type="submission" date="2019-06" db="EMBL/GenBank/DDBJ databases">
        <title>Genome sequence and analysis of a MDR-Streptococcus sanguis isolated from throat swab of children with scarlet fever from Hangzhou,China.</title>
        <authorList>
            <person name="Huang Y."/>
            <person name="Xie L."/>
            <person name="Liu W."/>
        </authorList>
    </citation>
    <scope>NUCLEOTIDE SEQUENCE [LARGE SCALE GENOMIC DNA]</scope>
    <source>
        <strain evidence="19 22">S28</strain>
    </source>
</reference>
<dbReference type="SFLD" id="SFLDF00027">
    <property type="entry name" value="p-type_atpase"/>
    <property type="match status" value="1"/>
</dbReference>
<feature type="domain" description="P-type ATPase A" evidence="16">
    <location>
        <begin position="109"/>
        <end position="221"/>
    </location>
</feature>
<keyword evidence="12 15" id="KW-1133">Transmembrane helix</keyword>
<accession>A0A428AD16</accession>
<keyword evidence="11" id="KW-1278">Translocase</keyword>
<dbReference type="InterPro" id="IPR059000">
    <property type="entry name" value="ATPase_P-type_domA"/>
</dbReference>
<feature type="transmembrane region" description="Helical" evidence="15">
    <location>
        <begin position="71"/>
        <end position="92"/>
    </location>
</feature>
<evidence type="ECO:0000256" key="4">
    <source>
        <dbReference type="ARBA" id="ARBA00022568"/>
    </source>
</evidence>
<proteinExistence type="predicted"/>
<evidence type="ECO:0000259" key="16">
    <source>
        <dbReference type="Pfam" id="PF00122"/>
    </source>
</evidence>
<evidence type="ECO:0000256" key="9">
    <source>
        <dbReference type="ARBA" id="ARBA00022840"/>
    </source>
</evidence>
<keyword evidence="14 15" id="KW-0472">Membrane</keyword>
<evidence type="ECO:0000256" key="10">
    <source>
        <dbReference type="ARBA" id="ARBA00022842"/>
    </source>
</evidence>
<reference evidence="20 21" key="1">
    <citation type="submission" date="2018-11" db="EMBL/GenBank/DDBJ databases">
        <title>Species Designations Belie Phenotypic and Genotypic Heterogeneity in Oral Streptococci.</title>
        <authorList>
            <person name="Velsko I."/>
        </authorList>
    </citation>
    <scope>NUCLEOTIDE SEQUENCE [LARGE SCALE GENOMIC DNA]</scope>
    <source>
        <strain evidence="20 21">BCC20</strain>
    </source>
</reference>
<evidence type="ECO:0000256" key="7">
    <source>
        <dbReference type="ARBA" id="ARBA00022741"/>
    </source>
</evidence>
<feature type="transmembrane region" description="Helical" evidence="15">
    <location>
        <begin position="275"/>
        <end position="294"/>
    </location>
</feature>
<feature type="transmembrane region" description="Helical" evidence="15">
    <location>
        <begin position="674"/>
        <end position="695"/>
    </location>
</feature>
<dbReference type="EMBL" id="RJMR01000001">
    <property type="protein sequence ID" value="RSI27092.1"/>
    <property type="molecule type" value="Genomic_DNA"/>
</dbReference>
<dbReference type="PRINTS" id="PR00120">
    <property type="entry name" value="HATPASE"/>
</dbReference>
<dbReference type="Pfam" id="PF00122">
    <property type="entry name" value="E1-E2_ATPase"/>
    <property type="match status" value="1"/>
</dbReference>
<dbReference type="SUPFAM" id="SSF56784">
    <property type="entry name" value="HAD-like"/>
    <property type="match status" value="1"/>
</dbReference>
<keyword evidence="20" id="KW-0378">Hydrolase</keyword>
<dbReference type="InterPro" id="IPR023299">
    <property type="entry name" value="ATPase_P-typ_cyto_dom_N"/>
</dbReference>
<evidence type="ECO:0000313" key="21">
    <source>
        <dbReference type="Proteomes" id="UP000280549"/>
    </source>
</evidence>
<comment type="caution">
    <text evidence="20">The sequence shown here is derived from an EMBL/GenBank/DDBJ whole genome shotgun (WGS) entry which is preliminary data.</text>
</comment>
<dbReference type="PANTHER" id="PTHR24093:SF477">
    <property type="entry name" value="CALCIUM-TRANSPORTING ATPASE"/>
    <property type="match status" value="1"/>
</dbReference>
<dbReference type="Pfam" id="PF00690">
    <property type="entry name" value="Cation_ATPase_N"/>
    <property type="match status" value="1"/>
</dbReference>
<dbReference type="SFLD" id="SFLDS00003">
    <property type="entry name" value="Haloacid_Dehalogenase"/>
    <property type="match status" value="1"/>
</dbReference>
<evidence type="ECO:0000256" key="5">
    <source>
        <dbReference type="ARBA" id="ARBA00022692"/>
    </source>
</evidence>
<keyword evidence="3" id="KW-0813">Transport</keyword>
<dbReference type="RefSeq" id="WP_002920884.1">
    <property type="nucleotide sequence ID" value="NZ_CP071414.1"/>
</dbReference>
<feature type="transmembrane region" description="Helical" evidence="15">
    <location>
        <begin position="851"/>
        <end position="870"/>
    </location>
</feature>
<feature type="domain" description="Cation-transporting P-type ATPase N-terminal" evidence="18">
    <location>
        <begin position="4"/>
        <end position="52"/>
    </location>
</feature>
<dbReference type="InterPro" id="IPR023298">
    <property type="entry name" value="ATPase_P-typ_TM_dom_sf"/>
</dbReference>
<dbReference type="EC" id="7.2.2.10" evidence="2"/>
<feature type="transmembrane region" description="Helical" evidence="15">
    <location>
        <begin position="44"/>
        <end position="65"/>
    </location>
</feature>
<keyword evidence="10" id="KW-0460">Magnesium</keyword>
<dbReference type="SUPFAM" id="SSF81665">
    <property type="entry name" value="Calcium ATPase, transmembrane domain M"/>
    <property type="match status" value="1"/>
</dbReference>
<organism evidence="20 21">
    <name type="scientific">Streptococcus sanguinis</name>
    <dbReference type="NCBI Taxonomy" id="1305"/>
    <lineage>
        <taxon>Bacteria</taxon>
        <taxon>Bacillati</taxon>
        <taxon>Bacillota</taxon>
        <taxon>Bacilli</taxon>
        <taxon>Lactobacillales</taxon>
        <taxon>Streptococcaceae</taxon>
        <taxon>Streptococcus</taxon>
    </lineage>
</organism>
<dbReference type="Pfam" id="PF00702">
    <property type="entry name" value="Hydrolase"/>
    <property type="match status" value="1"/>
</dbReference>
<dbReference type="Gene3D" id="3.40.1110.10">
    <property type="entry name" value="Calcium-transporting ATPase, cytoplasmic domain N"/>
    <property type="match status" value="1"/>
</dbReference>
<evidence type="ECO:0000256" key="11">
    <source>
        <dbReference type="ARBA" id="ARBA00022967"/>
    </source>
</evidence>
<dbReference type="InterPro" id="IPR008250">
    <property type="entry name" value="ATPase_P-typ_transduc_dom_A_sf"/>
</dbReference>
<keyword evidence="13" id="KW-0406">Ion transport</keyword>
<evidence type="ECO:0000313" key="20">
    <source>
        <dbReference type="EMBL" id="RSI27092.1"/>
    </source>
</evidence>
<dbReference type="PROSITE" id="PS00154">
    <property type="entry name" value="ATPASE_E1_E2"/>
    <property type="match status" value="1"/>
</dbReference>
<dbReference type="SUPFAM" id="SSF81660">
    <property type="entry name" value="Metal cation-transporting ATPase, ATP-binding domain N"/>
    <property type="match status" value="1"/>
</dbReference>
<name>A0A428AD16_STRSA</name>
<dbReference type="NCBIfam" id="TIGR01494">
    <property type="entry name" value="ATPase_P-type"/>
    <property type="match status" value="1"/>
</dbReference>
<keyword evidence="9" id="KW-0067">ATP-binding</keyword>
<evidence type="ECO:0000256" key="15">
    <source>
        <dbReference type="SAM" id="Phobius"/>
    </source>
</evidence>
<protein>
    <recommendedName>
        <fullName evidence="2">P-type Ca(2+) transporter</fullName>
        <ecNumber evidence="2">7.2.2.10</ecNumber>
    </recommendedName>
</protein>
<evidence type="ECO:0000313" key="22">
    <source>
        <dbReference type="Proteomes" id="UP000324105"/>
    </source>
</evidence>
<dbReference type="AlphaFoldDB" id="A0A428AD16"/>
<evidence type="ECO:0000256" key="13">
    <source>
        <dbReference type="ARBA" id="ARBA00023065"/>
    </source>
</evidence>
<keyword evidence="4" id="KW-0109">Calcium transport</keyword>
<dbReference type="GO" id="GO:0046872">
    <property type="term" value="F:metal ion binding"/>
    <property type="evidence" value="ECO:0007669"/>
    <property type="project" value="UniProtKB-KW"/>
</dbReference>
<evidence type="ECO:0000256" key="2">
    <source>
        <dbReference type="ARBA" id="ARBA00012790"/>
    </source>
</evidence>
<dbReference type="PANTHER" id="PTHR24093">
    <property type="entry name" value="CATION TRANSPORTING ATPASE"/>
    <property type="match status" value="1"/>
</dbReference>
<dbReference type="Proteomes" id="UP000324105">
    <property type="component" value="Unassembled WGS sequence"/>
</dbReference>
<evidence type="ECO:0000259" key="18">
    <source>
        <dbReference type="Pfam" id="PF00690"/>
    </source>
</evidence>
<dbReference type="SFLD" id="SFLDG00002">
    <property type="entry name" value="C1.7:_P-type_atpase_like"/>
    <property type="match status" value="1"/>
</dbReference>
<feature type="transmembrane region" description="Helical" evidence="15">
    <location>
        <begin position="743"/>
        <end position="766"/>
    </location>
</feature>
<keyword evidence="5 15" id="KW-0812">Transmembrane</keyword>
<dbReference type="Gene3D" id="2.70.150.10">
    <property type="entry name" value="Calcium-transporting ATPase, cytoplasmic transduction domain A"/>
    <property type="match status" value="1"/>
</dbReference>
<feature type="domain" description="Cation-transporting P-type ATPase C-terminal" evidence="17">
    <location>
        <begin position="699"/>
        <end position="873"/>
    </location>
</feature>
<keyword evidence="6" id="KW-0479">Metal-binding</keyword>
<dbReference type="GO" id="GO:0005388">
    <property type="term" value="F:P-type calcium transporter activity"/>
    <property type="evidence" value="ECO:0007669"/>
    <property type="project" value="UniProtKB-EC"/>
</dbReference>
<dbReference type="Gene3D" id="1.20.1110.10">
    <property type="entry name" value="Calcium-transporting ATPase, transmembrane domain"/>
    <property type="match status" value="1"/>
</dbReference>